<evidence type="ECO:0000256" key="4">
    <source>
        <dbReference type="ARBA" id="ARBA00022989"/>
    </source>
</evidence>
<dbReference type="AlphaFoldDB" id="A0AAV2FAU7"/>
<dbReference type="Proteomes" id="UP001497516">
    <property type="component" value="Chromosome 6"/>
</dbReference>
<evidence type="ECO:0000256" key="1">
    <source>
        <dbReference type="ARBA" id="ARBA00004141"/>
    </source>
</evidence>
<dbReference type="PANTHER" id="PTHR12428:SF65">
    <property type="entry name" value="CYTOCHROME C OXIDASE ASSEMBLY PROTEIN COX18, MITOCHONDRIAL"/>
    <property type="match status" value="1"/>
</dbReference>
<organism evidence="7 8">
    <name type="scientific">Linum trigynum</name>
    <dbReference type="NCBI Taxonomy" id="586398"/>
    <lineage>
        <taxon>Eukaryota</taxon>
        <taxon>Viridiplantae</taxon>
        <taxon>Streptophyta</taxon>
        <taxon>Embryophyta</taxon>
        <taxon>Tracheophyta</taxon>
        <taxon>Spermatophyta</taxon>
        <taxon>Magnoliopsida</taxon>
        <taxon>eudicotyledons</taxon>
        <taxon>Gunneridae</taxon>
        <taxon>Pentapetalae</taxon>
        <taxon>rosids</taxon>
        <taxon>fabids</taxon>
        <taxon>Malpighiales</taxon>
        <taxon>Linaceae</taxon>
        <taxon>Linum</taxon>
    </lineage>
</organism>
<keyword evidence="4 6" id="KW-1133">Transmembrane helix</keyword>
<evidence type="ECO:0000256" key="2">
    <source>
        <dbReference type="ARBA" id="ARBA00010583"/>
    </source>
</evidence>
<dbReference type="EMBL" id="OZ034819">
    <property type="protein sequence ID" value="CAL1395404.1"/>
    <property type="molecule type" value="Genomic_DNA"/>
</dbReference>
<feature type="transmembrane region" description="Helical" evidence="6">
    <location>
        <begin position="142"/>
        <end position="165"/>
    </location>
</feature>
<reference evidence="7 8" key="1">
    <citation type="submission" date="2024-04" db="EMBL/GenBank/DDBJ databases">
        <authorList>
            <person name="Fracassetti M."/>
        </authorList>
    </citation>
    <scope>NUCLEOTIDE SEQUENCE [LARGE SCALE GENOMIC DNA]</scope>
</reference>
<evidence type="ECO:0000313" key="8">
    <source>
        <dbReference type="Proteomes" id="UP001497516"/>
    </source>
</evidence>
<evidence type="ECO:0000256" key="3">
    <source>
        <dbReference type="ARBA" id="ARBA00022692"/>
    </source>
</evidence>
<comment type="subcellular location">
    <subcellularLocation>
        <location evidence="1">Membrane</location>
        <topology evidence="1">Multi-pass membrane protein</topology>
    </subcellularLocation>
</comment>
<keyword evidence="3 6" id="KW-0812">Transmembrane</keyword>
<keyword evidence="8" id="KW-1185">Reference proteome</keyword>
<evidence type="ECO:0000256" key="6">
    <source>
        <dbReference type="SAM" id="Phobius"/>
    </source>
</evidence>
<dbReference type="PANTHER" id="PTHR12428">
    <property type="entry name" value="OXA1"/>
    <property type="match status" value="1"/>
</dbReference>
<accession>A0AAV2FAU7</accession>
<evidence type="ECO:0000256" key="5">
    <source>
        <dbReference type="ARBA" id="ARBA00023136"/>
    </source>
</evidence>
<protein>
    <submittedName>
        <fullName evidence="7">Uncharacterized protein</fullName>
    </submittedName>
</protein>
<dbReference type="InterPro" id="IPR001708">
    <property type="entry name" value="YidC/ALB3/OXA1/COX18"/>
</dbReference>
<dbReference type="GO" id="GO:0032979">
    <property type="term" value="P:protein insertion into mitochondrial inner membrane from matrix"/>
    <property type="evidence" value="ECO:0007669"/>
    <property type="project" value="TreeGrafter"/>
</dbReference>
<sequence>MAMPKLIYSQLRRTRTLSGFPSLSPAGVYRLVTGVNSDGNSTPSRPPIHPYRSPRAFRAPNSLYVGRHLHQRALSTLPDESSPFIDDPIAGLTSDPELAGSGLDAEVAKGVVTDVVSSGEESILPVRALISLLDGYHDVTGLPWWIVIASGTLVMRMALFPLLVLQLKKLKTISEFFPKLPPPIPPPLSGRTFTDQISLFRRERKAVGCPSYLWFLASVSVQVVMSTDPCRLTALV</sequence>
<keyword evidence="5 6" id="KW-0472">Membrane</keyword>
<name>A0AAV2FAU7_9ROSI</name>
<comment type="similarity">
    <text evidence="2">Belongs to the OXA1/ALB3/YidC (TC 2.A.9.2) family.</text>
</comment>
<dbReference type="GO" id="GO:0005743">
    <property type="term" value="C:mitochondrial inner membrane"/>
    <property type="evidence" value="ECO:0007669"/>
    <property type="project" value="TreeGrafter"/>
</dbReference>
<gene>
    <name evidence="7" type="ORF">LTRI10_LOCUS35837</name>
</gene>
<dbReference type="GO" id="GO:0032977">
    <property type="term" value="F:membrane insertase activity"/>
    <property type="evidence" value="ECO:0007669"/>
    <property type="project" value="InterPro"/>
</dbReference>
<evidence type="ECO:0000313" key="7">
    <source>
        <dbReference type="EMBL" id="CAL1395404.1"/>
    </source>
</evidence>
<proteinExistence type="inferred from homology"/>